<organism evidence="1 2">
    <name type="scientific">Hymenolepis diminuta</name>
    <name type="common">Rat tapeworm</name>
    <dbReference type="NCBI Taxonomy" id="6216"/>
    <lineage>
        <taxon>Eukaryota</taxon>
        <taxon>Metazoa</taxon>
        <taxon>Spiralia</taxon>
        <taxon>Lophotrochozoa</taxon>
        <taxon>Platyhelminthes</taxon>
        <taxon>Cestoda</taxon>
        <taxon>Eucestoda</taxon>
        <taxon>Cyclophyllidea</taxon>
        <taxon>Hymenolepididae</taxon>
        <taxon>Hymenolepis</taxon>
    </lineage>
</organism>
<proteinExistence type="predicted"/>
<accession>A0A564XVH0</accession>
<name>A0A564XVH0_HYMDI</name>
<dbReference type="Proteomes" id="UP000321570">
    <property type="component" value="Unassembled WGS sequence"/>
</dbReference>
<sequence length="86" mass="10091">MFQELNIVTKWIEGIDTFTGDLRRTNGLKESPWCSFGTFQIFPEITPLWWLMYLHTKLTTIILHPGNLGFYAFTPLPVMNDGKHFR</sequence>
<dbReference type="EMBL" id="CABIJS010000011">
    <property type="protein sequence ID" value="VUZ39031.1"/>
    <property type="molecule type" value="Genomic_DNA"/>
</dbReference>
<reference evidence="1 2" key="1">
    <citation type="submission" date="2019-07" db="EMBL/GenBank/DDBJ databases">
        <authorList>
            <person name="Jastrzebski P J."/>
            <person name="Paukszto L."/>
            <person name="Jastrzebski P J."/>
        </authorList>
    </citation>
    <scope>NUCLEOTIDE SEQUENCE [LARGE SCALE GENOMIC DNA]</scope>
    <source>
        <strain evidence="1 2">WMS-il1</strain>
    </source>
</reference>
<gene>
    <name evidence="1" type="ORF">WMSIL1_LOCUS613</name>
</gene>
<keyword evidence="2" id="KW-1185">Reference proteome</keyword>
<dbReference type="AlphaFoldDB" id="A0A564XVH0"/>
<evidence type="ECO:0000313" key="2">
    <source>
        <dbReference type="Proteomes" id="UP000321570"/>
    </source>
</evidence>
<protein>
    <submittedName>
        <fullName evidence="1">Uncharacterized protein</fullName>
    </submittedName>
</protein>
<evidence type="ECO:0000313" key="1">
    <source>
        <dbReference type="EMBL" id="VUZ39031.1"/>
    </source>
</evidence>